<dbReference type="Gene3D" id="3.60.10.10">
    <property type="entry name" value="Endonuclease/exonuclease/phosphatase"/>
    <property type="match status" value="1"/>
</dbReference>
<keyword evidence="1" id="KW-0472">Membrane</keyword>
<dbReference type="STRING" id="6198.A0A075AI75"/>
<dbReference type="EMBL" id="KL596650">
    <property type="protein sequence ID" value="KER31144.1"/>
    <property type="molecule type" value="Genomic_DNA"/>
</dbReference>
<dbReference type="OrthoDB" id="6242193at2759"/>
<keyword evidence="3" id="KW-1185">Reference proteome</keyword>
<dbReference type="InterPro" id="IPR036691">
    <property type="entry name" value="Endo/exonu/phosph_ase_sf"/>
</dbReference>
<dbReference type="CTD" id="20327218"/>
<dbReference type="SUPFAM" id="SSF56219">
    <property type="entry name" value="DNase I-like"/>
    <property type="match status" value="1"/>
</dbReference>
<evidence type="ECO:0000313" key="3">
    <source>
        <dbReference type="Proteomes" id="UP000054324"/>
    </source>
</evidence>
<feature type="transmembrane region" description="Helical" evidence="1">
    <location>
        <begin position="95"/>
        <end position="124"/>
    </location>
</feature>
<name>A0A075AI75_OPIVI</name>
<dbReference type="Proteomes" id="UP000054324">
    <property type="component" value="Unassembled WGS sequence"/>
</dbReference>
<dbReference type="RefSeq" id="XP_009165158.1">
    <property type="nucleotide sequence ID" value="XM_009166894.1"/>
</dbReference>
<dbReference type="KEGG" id="ovi:T265_13050"/>
<dbReference type="GeneID" id="20327218"/>
<evidence type="ECO:0000256" key="1">
    <source>
        <dbReference type="SAM" id="Phobius"/>
    </source>
</evidence>
<keyword evidence="1" id="KW-1133">Transmembrane helix</keyword>
<organism evidence="2 3">
    <name type="scientific">Opisthorchis viverrini</name>
    <name type="common">Southeast Asian liver fluke</name>
    <dbReference type="NCBI Taxonomy" id="6198"/>
    <lineage>
        <taxon>Eukaryota</taxon>
        <taxon>Metazoa</taxon>
        <taxon>Spiralia</taxon>
        <taxon>Lophotrochozoa</taxon>
        <taxon>Platyhelminthes</taxon>
        <taxon>Trematoda</taxon>
        <taxon>Digenea</taxon>
        <taxon>Opisthorchiida</taxon>
        <taxon>Opisthorchiata</taxon>
        <taxon>Opisthorchiidae</taxon>
        <taxon>Opisthorchis</taxon>
    </lineage>
</organism>
<reference evidence="2 3" key="1">
    <citation type="submission" date="2013-11" db="EMBL/GenBank/DDBJ databases">
        <title>Opisthorchis viverrini - life in the bile duct.</title>
        <authorList>
            <person name="Young N.D."/>
            <person name="Nagarajan N."/>
            <person name="Lin S.J."/>
            <person name="Korhonen P.K."/>
            <person name="Jex A.R."/>
            <person name="Hall R.S."/>
            <person name="Safavi-Hemami H."/>
            <person name="Kaewkong W."/>
            <person name="Bertrand D."/>
            <person name="Gao S."/>
            <person name="Seet Q."/>
            <person name="Wongkham S."/>
            <person name="Teh B.T."/>
            <person name="Wongkham C."/>
            <person name="Intapan P.M."/>
            <person name="Maleewong W."/>
            <person name="Yang X."/>
            <person name="Hu M."/>
            <person name="Wang Z."/>
            <person name="Hofmann A."/>
            <person name="Sternberg P.W."/>
            <person name="Tan P."/>
            <person name="Wang J."/>
            <person name="Gasser R.B."/>
        </authorList>
    </citation>
    <scope>NUCLEOTIDE SEQUENCE [LARGE SCALE GENOMIC DNA]</scope>
</reference>
<dbReference type="AlphaFoldDB" id="A0A075AI75"/>
<evidence type="ECO:0000313" key="2">
    <source>
        <dbReference type="EMBL" id="KER31144.1"/>
    </source>
</evidence>
<feature type="transmembrane region" description="Helical" evidence="1">
    <location>
        <begin position="177"/>
        <end position="194"/>
    </location>
</feature>
<gene>
    <name evidence="2" type="ORF">T265_13050</name>
</gene>
<sequence length="507" mass="57366">MPQQTISRHFTTLSGFYYSGLRAQTSLGMPKILNERVGRPRTAEDEMSGLPGLESKRIDVVATFETAEASWPHGACRIRTNLWQLLITGRSGSPMLILITPLSVAAFLALFGSIIIIIIISYLFRRNDNAFAFQHASTVIELSTPSVSTRFRLRASSNPEAYVAACAAIGIVLRRKYPYLTGYLLIVASVRFVWPVETRLLASLILRRLMASREVLTRENQAGFRPDRGFVDHIFTLRQVLEQRHMYRRPTILVFLDFKDRFYDTLNVLLRRAKSPVIVVVAGDMNAQVGRLSASETQLGGRHGLDLELTDNGERLLQLCVDRRLFLCSTNFRNSRNRLATWCPPTAGRPQAQIDHIAFSYQWSGLITHCRSFWNTFVGAHHALVRSHFSLLTGIIFNNLNPYLDEIATALHSAGNFACGTTHPGALKHWISDRTVALLKSRRNIPAGPEHNPMRRVVRRQVKVSLRSDREVWWTQKAKEMEEAQKAGNARILFQLIRATGPRKPPE</sequence>
<accession>A0A075AI75</accession>
<proteinExistence type="predicted"/>
<protein>
    <submittedName>
        <fullName evidence="2">Uncharacterized protein</fullName>
    </submittedName>
</protein>
<keyword evidence="1" id="KW-0812">Transmembrane</keyword>